<dbReference type="AlphaFoldDB" id="A0A0J6VV48"/>
<dbReference type="Proteomes" id="UP000036176">
    <property type="component" value="Unassembled WGS sequence"/>
</dbReference>
<evidence type="ECO:0000256" key="1">
    <source>
        <dbReference type="SAM" id="MobiDB-lite"/>
    </source>
</evidence>
<accession>A0A0J6VV48</accession>
<dbReference type="EMBL" id="JYNX01000058">
    <property type="protein sequence ID" value="KMO73999.1"/>
    <property type="molecule type" value="Genomic_DNA"/>
</dbReference>
<reference evidence="2 3" key="1">
    <citation type="journal article" date="2015" name="Genome Biol. Evol.">
        <title>Characterization of Three Mycobacterium spp. with Potential Use in Bioremediation by Genome Sequencing and Comparative Genomics.</title>
        <authorList>
            <person name="Das S."/>
            <person name="Pettersson B.M."/>
            <person name="Behra P.R."/>
            <person name="Ramesh M."/>
            <person name="Dasgupta S."/>
            <person name="Bhattacharya A."/>
            <person name="Kirsebom L.A."/>
        </authorList>
    </citation>
    <scope>NUCLEOTIDE SEQUENCE [LARGE SCALE GENOMIC DNA]</scope>
    <source>
        <strain evidence="2 3">DSM 44219</strain>
    </source>
</reference>
<sequence>MVPGPAMARPGSTTSFDTRPIGPLPVMLFGVMPTSDSPGVMMPGQLGPMMRVFSPLSLL</sequence>
<gene>
    <name evidence="2" type="ORF">MCHUDSM44219_04054</name>
</gene>
<keyword evidence="3" id="KW-1185">Reference proteome</keyword>
<organism evidence="2 3">
    <name type="scientific">Mycolicibacterium chubuense</name>
    <name type="common">Mycobacterium chubuense</name>
    <dbReference type="NCBI Taxonomy" id="1800"/>
    <lineage>
        <taxon>Bacteria</taxon>
        <taxon>Bacillati</taxon>
        <taxon>Actinomycetota</taxon>
        <taxon>Actinomycetes</taxon>
        <taxon>Mycobacteriales</taxon>
        <taxon>Mycobacteriaceae</taxon>
        <taxon>Mycolicibacterium</taxon>
    </lineage>
</organism>
<comment type="caution">
    <text evidence="2">The sequence shown here is derived from an EMBL/GenBank/DDBJ whole genome shotgun (WGS) entry which is preliminary data.</text>
</comment>
<evidence type="ECO:0000313" key="3">
    <source>
        <dbReference type="Proteomes" id="UP000036176"/>
    </source>
</evidence>
<proteinExistence type="predicted"/>
<protein>
    <submittedName>
        <fullName evidence="2">Uncharacterized protein</fullName>
    </submittedName>
</protein>
<name>A0A0J6VV48_MYCCU</name>
<feature type="region of interest" description="Disordered" evidence="1">
    <location>
        <begin position="1"/>
        <end position="20"/>
    </location>
</feature>
<evidence type="ECO:0000313" key="2">
    <source>
        <dbReference type="EMBL" id="KMO73999.1"/>
    </source>
</evidence>